<evidence type="ECO:0000256" key="10">
    <source>
        <dbReference type="ARBA" id="ARBA00023125"/>
    </source>
</evidence>
<dbReference type="Gene3D" id="1.10.860.10">
    <property type="entry name" value="DNAb Helicase, Chain A"/>
    <property type="match status" value="1"/>
</dbReference>
<evidence type="ECO:0000259" key="13">
    <source>
        <dbReference type="PROSITE" id="PS50880"/>
    </source>
</evidence>
<dbReference type="GO" id="GO:0003677">
    <property type="term" value="F:DNA binding"/>
    <property type="evidence" value="ECO:0007669"/>
    <property type="project" value="UniProtKB-KW"/>
</dbReference>
<reference evidence="14 15" key="1">
    <citation type="submission" date="2018-08" db="EMBL/GenBank/DDBJ databases">
        <title>Draft genome sequence of Pseudoalteromonas donghaensis HJ51.</title>
        <authorList>
            <person name="Oh J."/>
            <person name="Roh D."/>
        </authorList>
    </citation>
    <scope>NUCLEOTIDE SEQUENCE [LARGE SCALE GENOMIC DNA]</scope>
    <source>
        <strain evidence="14 15">HJ51</strain>
    </source>
</reference>
<evidence type="ECO:0000256" key="12">
    <source>
        <dbReference type="HAMAP-Rule" id="MF_00974"/>
    </source>
</evidence>
<dbReference type="InterPro" id="IPR006295">
    <property type="entry name" value="DNA_primase_DnaG"/>
</dbReference>
<dbReference type="HAMAP" id="MF_00974">
    <property type="entry name" value="DNA_primase_DnaG"/>
    <property type="match status" value="1"/>
</dbReference>
<dbReference type="PROSITE" id="PS50880">
    <property type="entry name" value="TOPRIM"/>
    <property type="match status" value="1"/>
</dbReference>
<dbReference type="FunFam" id="3.90.980.10:FF:000001">
    <property type="entry name" value="DNA primase"/>
    <property type="match status" value="1"/>
</dbReference>
<comment type="similarity">
    <text evidence="12">Belongs to the DnaG primase family.</text>
</comment>
<dbReference type="GeneID" id="99504424"/>
<dbReference type="InterPro" id="IPR036977">
    <property type="entry name" value="DNA_primase_Znf_CHC2"/>
</dbReference>
<gene>
    <name evidence="12" type="primary">dnaG</name>
    <name evidence="14" type="ORF">D0907_03060</name>
</gene>
<proteinExistence type="inferred from homology"/>
<dbReference type="EMBL" id="CP032090">
    <property type="protein sequence ID" value="AXV66781.1"/>
    <property type="molecule type" value="Genomic_DNA"/>
</dbReference>
<keyword evidence="7 12" id="KW-0863">Zinc-finger</keyword>
<dbReference type="SUPFAM" id="SSF117023">
    <property type="entry name" value="DNA primase DnaG, C-terminal domain"/>
    <property type="match status" value="1"/>
</dbReference>
<dbReference type="NCBIfam" id="TIGR01391">
    <property type="entry name" value="dnaG"/>
    <property type="match status" value="1"/>
</dbReference>
<dbReference type="GO" id="GO:0003899">
    <property type="term" value="F:DNA-directed RNA polymerase activity"/>
    <property type="evidence" value="ECO:0007669"/>
    <property type="project" value="UniProtKB-UniRule"/>
</dbReference>
<evidence type="ECO:0000256" key="11">
    <source>
        <dbReference type="ARBA" id="ARBA00023163"/>
    </source>
</evidence>
<keyword evidence="3 12" id="KW-0808">Transferase</keyword>
<evidence type="ECO:0000256" key="6">
    <source>
        <dbReference type="ARBA" id="ARBA00022723"/>
    </source>
</evidence>
<dbReference type="Gene3D" id="3.90.980.10">
    <property type="entry name" value="DNA primase, catalytic core, N-terminal domain"/>
    <property type="match status" value="1"/>
</dbReference>
<sequence>MAGKIPRQFIDDLLARTDIVELIDSKVGLKKAGKDYQACCPFHNEKTPSFTVSQDKQFYHCFGCGANGNAISFVMEYDKLEFVDAIEELASILNLDVPREQGTSSGPQRTAEQKRSDYDLMLHAARFYQHQLKHHSNSKAVIDYIKGRGLSGETAKKFMIGYAPSEWEALCQQLGRNKEQKEQLIELKLASEKSPGRQFDFFRDRLMFPIRDKRGRVIAFGGRVMQADQGPKYLNSPETRIFHKGFELYGLYEAKQAHKKLEHILIVEGYMDVVALAEQGIEYAVAALGTATTAEHMHTLFRTTDKVICCYDGDRAGRDAAWRALENALPYLADGKSLQFVFLPDGEDPDSLVQKEGKEAFEARLAEADDFSKVLFSKLSQEIDLTKDAGKAKLLSDALPLIEKIPSEFYQENILEHLGRLIGRTREQLSNRVKTPKQQHAIERKFKITPMRQAIGILLQHPNLATSIAYMPELAEMKIAGIELFLRIQHLALERHGITTAQILESFRDSAEYDALVKLATWQHQINDDRLETVFKNTFKFIEDQCLNYRLETLLIKDKTQGLSSEERLECHLLTQALKGSNS</sequence>
<dbReference type="GO" id="GO:0000428">
    <property type="term" value="C:DNA-directed RNA polymerase complex"/>
    <property type="evidence" value="ECO:0007669"/>
    <property type="project" value="UniProtKB-KW"/>
</dbReference>
<evidence type="ECO:0000256" key="9">
    <source>
        <dbReference type="ARBA" id="ARBA00022842"/>
    </source>
</evidence>
<keyword evidence="2 12" id="KW-0639">Primosome</keyword>
<dbReference type="InterPro" id="IPR016136">
    <property type="entry name" value="DNA_helicase_N/primase_C"/>
</dbReference>
<dbReference type="SUPFAM" id="SSF57783">
    <property type="entry name" value="Zinc beta-ribbon"/>
    <property type="match status" value="1"/>
</dbReference>
<comment type="subunit">
    <text evidence="12">Monomer. Interacts with DnaB.</text>
</comment>
<dbReference type="InterPro" id="IPR034151">
    <property type="entry name" value="TOPRIM_DnaG_bac"/>
</dbReference>
<dbReference type="InterPro" id="IPR013173">
    <property type="entry name" value="DNA_primase_DnaG_DnaB-bd_dom"/>
</dbReference>
<keyword evidence="1 12" id="KW-0240">DNA-directed RNA polymerase</keyword>
<dbReference type="InterPro" id="IPR050219">
    <property type="entry name" value="DnaG_primase"/>
</dbReference>
<evidence type="ECO:0000313" key="14">
    <source>
        <dbReference type="EMBL" id="AXV66781.1"/>
    </source>
</evidence>
<dbReference type="InterPro" id="IPR037068">
    <property type="entry name" value="DNA_primase_core_N_sf"/>
</dbReference>
<dbReference type="EC" id="2.7.7.101" evidence="12"/>
<comment type="cofactor">
    <cofactor evidence="12">
        <name>Zn(2+)</name>
        <dbReference type="ChEBI" id="CHEBI:29105"/>
    </cofactor>
    <text evidence="12">Binds 1 zinc ion per monomer.</text>
</comment>
<dbReference type="Pfam" id="PF08275">
    <property type="entry name" value="DNAG_N"/>
    <property type="match status" value="1"/>
</dbReference>
<dbReference type="KEGG" id="pdj:D0907_03060"/>
<accession>A0AAD0S2G8</accession>
<dbReference type="FunFam" id="3.90.580.10:FF:000001">
    <property type="entry name" value="DNA primase"/>
    <property type="match status" value="1"/>
</dbReference>
<dbReference type="RefSeq" id="WP_075594077.1">
    <property type="nucleotide sequence ID" value="NZ_CP032090.1"/>
</dbReference>
<evidence type="ECO:0000256" key="7">
    <source>
        <dbReference type="ARBA" id="ARBA00022771"/>
    </source>
</evidence>
<dbReference type="InterPro" id="IPR002694">
    <property type="entry name" value="Znf_CHC2"/>
</dbReference>
<dbReference type="SUPFAM" id="SSF56731">
    <property type="entry name" value="DNA primase core"/>
    <property type="match status" value="1"/>
</dbReference>
<evidence type="ECO:0000256" key="4">
    <source>
        <dbReference type="ARBA" id="ARBA00022695"/>
    </source>
</evidence>
<comment type="function">
    <text evidence="12">RNA polymerase that catalyzes the synthesis of short RNA molecules used as primers for DNA polymerase during DNA replication.</text>
</comment>
<dbReference type="InterPro" id="IPR006171">
    <property type="entry name" value="TOPRIM_dom"/>
</dbReference>
<evidence type="ECO:0000256" key="2">
    <source>
        <dbReference type="ARBA" id="ARBA00022515"/>
    </source>
</evidence>
<dbReference type="PANTHER" id="PTHR30313">
    <property type="entry name" value="DNA PRIMASE"/>
    <property type="match status" value="1"/>
</dbReference>
<dbReference type="PANTHER" id="PTHR30313:SF2">
    <property type="entry name" value="DNA PRIMASE"/>
    <property type="match status" value="1"/>
</dbReference>
<evidence type="ECO:0000256" key="1">
    <source>
        <dbReference type="ARBA" id="ARBA00022478"/>
    </source>
</evidence>
<dbReference type="Gene3D" id="3.90.580.10">
    <property type="entry name" value="Zinc finger, CHC2-type domain"/>
    <property type="match status" value="1"/>
</dbReference>
<dbReference type="SMART" id="SM00766">
    <property type="entry name" value="DnaG_DnaB_bind"/>
    <property type="match status" value="1"/>
</dbReference>
<name>A0AAD0S2G8_9GAMM</name>
<keyword evidence="9" id="KW-0460">Magnesium</keyword>
<dbReference type="Pfam" id="PF08278">
    <property type="entry name" value="DnaG_DnaB_bind"/>
    <property type="match status" value="1"/>
</dbReference>
<dbReference type="InterPro" id="IPR013264">
    <property type="entry name" value="DNAG_N"/>
</dbReference>
<dbReference type="Pfam" id="PF13155">
    <property type="entry name" value="Toprim_2"/>
    <property type="match status" value="1"/>
</dbReference>
<protein>
    <recommendedName>
        <fullName evidence="12">DNA primase</fullName>
        <ecNumber evidence="12">2.7.7.101</ecNumber>
    </recommendedName>
</protein>
<evidence type="ECO:0000256" key="8">
    <source>
        <dbReference type="ARBA" id="ARBA00022833"/>
    </source>
</evidence>
<dbReference type="CDD" id="cd03364">
    <property type="entry name" value="TOPRIM_DnaG_primases"/>
    <property type="match status" value="1"/>
</dbReference>
<evidence type="ECO:0000313" key="15">
    <source>
        <dbReference type="Proteomes" id="UP000264605"/>
    </source>
</evidence>
<organism evidence="14 15">
    <name type="scientific">Pseudoalteromonas lipolytica</name>
    <dbReference type="NCBI Taxonomy" id="570156"/>
    <lineage>
        <taxon>Bacteria</taxon>
        <taxon>Pseudomonadati</taxon>
        <taxon>Pseudomonadota</taxon>
        <taxon>Gammaproteobacteria</taxon>
        <taxon>Alteromonadales</taxon>
        <taxon>Pseudoalteromonadaceae</taxon>
        <taxon>Pseudoalteromonas</taxon>
    </lineage>
</organism>
<dbReference type="GO" id="GO:0006269">
    <property type="term" value="P:DNA replication, synthesis of primer"/>
    <property type="evidence" value="ECO:0007669"/>
    <property type="project" value="UniProtKB-UniRule"/>
</dbReference>
<evidence type="ECO:0000256" key="5">
    <source>
        <dbReference type="ARBA" id="ARBA00022705"/>
    </source>
</evidence>
<feature type="domain" description="Toprim" evidence="13">
    <location>
        <begin position="262"/>
        <end position="344"/>
    </location>
</feature>
<dbReference type="Gene3D" id="3.40.1360.10">
    <property type="match status" value="1"/>
</dbReference>
<dbReference type="AlphaFoldDB" id="A0AAD0S2G8"/>
<keyword evidence="10 12" id="KW-0238">DNA-binding</keyword>
<dbReference type="Proteomes" id="UP000264605">
    <property type="component" value="Chromosome"/>
</dbReference>
<dbReference type="FunFam" id="3.40.1360.10:FF:000002">
    <property type="entry name" value="DNA primase"/>
    <property type="match status" value="1"/>
</dbReference>
<keyword evidence="11 12" id="KW-0804">Transcription</keyword>
<dbReference type="SMART" id="SM00493">
    <property type="entry name" value="TOPRIM"/>
    <property type="match status" value="1"/>
</dbReference>
<keyword evidence="8 12" id="KW-0862">Zinc</keyword>
<keyword evidence="5 12" id="KW-0235">DNA replication</keyword>
<keyword evidence="4 12" id="KW-0548">Nucleotidyltransferase</keyword>
<comment type="domain">
    <text evidence="12">Contains an N-terminal zinc-binding domain, a central core domain that contains the primase activity, and a C-terminal DnaB-binding domain.</text>
</comment>
<dbReference type="GO" id="GO:1990077">
    <property type="term" value="C:primosome complex"/>
    <property type="evidence" value="ECO:0007669"/>
    <property type="project" value="UniProtKB-KW"/>
</dbReference>
<evidence type="ECO:0000256" key="3">
    <source>
        <dbReference type="ARBA" id="ARBA00022679"/>
    </source>
</evidence>
<dbReference type="Pfam" id="PF01807">
    <property type="entry name" value="Zn_ribbon_DnaG"/>
    <property type="match status" value="1"/>
</dbReference>
<dbReference type="GO" id="GO:0005737">
    <property type="term" value="C:cytoplasm"/>
    <property type="evidence" value="ECO:0007669"/>
    <property type="project" value="TreeGrafter"/>
</dbReference>
<dbReference type="SMART" id="SM00400">
    <property type="entry name" value="ZnF_CHCC"/>
    <property type="match status" value="1"/>
</dbReference>
<comment type="catalytic activity">
    <reaction evidence="12">
        <text>ssDNA + n NTP = ssDNA/pppN(pN)n-1 hybrid + (n-1) diphosphate.</text>
        <dbReference type="EC" id="2.7.7.101"/>
    </reaction>
</comment>
<dbReference type="Pfam" id="PF10410">
    <property type="entry name" value="DnaB_bind"/>
    <property type="match status" value="1"/>
</dbReference>
<feature type="zinc finger region" description="CHC2-type" evidence="12">
    <location>
        <begin position="40"/>
        <end position="64"/>
    </location>
</feature>
<dbReference type="InterPro" id="IPR030846">
    <property type="entry name" value="DnaG_bac"/>
</dbReference>
<dbReference type="Gene3D" id="1.20.50.20">
    <property type="entry name" value="DnaG, RNA polymerase domain, helical bundle"/>
    <property type="match status" value="1"/>
</dbReference>
<dbReference type="GO" id="GO:0008270">
    <property type="term" value="F:zinc ion binding"/>
    <property type="evidence" value="ECO:0007669"/>
    <property type="project" value="UniProtKB-UniRule"/>
</dbReference>
<keyword evidence="6 12" id="KW-0479">Metal-binding</keyword>
<dbReference type="InterPro" id="IPR019475">
    <property type="entry name" value="DNA_primase_DnaB-bd"/>
</dbReference>